<dbReference type="EMBL" id="JACKWZ010000030">
    <property type="protein sequence ID" value="KAF9420617.1"/>
    <property type="molecule type" value="Genomic_DNA"/>
</dbReference>
<feature type="compositionally biased region" description="Basic residues" evidence="1">
    <location>
        <begin position="145"/>
        <end position="158"/>
    </location>
</feature>
<feature type="region of interest" description="Disordered" evidence="1">
    <location>
        <begin position="139"/>
        <end position="211"/>
    </location>
</feature>
<dbReference type="Pfam" id="PF16012">
    <property type="entry name" value="DUF4780"/>
    <property type="match status" value="1"/>
</dbReference>
<protein>
    <recommendedName>
        <fullName evidence="2">G-patch domain-containing protein</fullName>
    </recommendedName>
</protein>
<dbReference type="InterPro" id="IPR000467">
    <property type="entry name" value="G_patch_dom"/>
</dbReference>
<feature type="domain" description="G-patch" evidence="2">
    <location>
        <begin position="230"/>
        <end position="276"/>
    </location>
</feature>
<sequence length="1089" mass="124937">MQTIESGNVKKNPQPPKPKQINPQKENATKPIRKQSAIRVMPVFAKQALTNVLEFIASDETTTVFSPNDCVEFWFYTRCIKWVKEDKRVQWTDETRQLFGQLKTMLLTHNVVARRKKIDRKNETTLKYHQITYTKSPLSFTPEKKRLRKKKRDKKKLQKMIDRQKQTEKAIERRNKSASEESTTESSSRTSSVDRRKREKPKKLNQKMDWRDIELERKGKLREGLSMPVQSDKAMRMMRGMGWSGGALGARGNGIMEPITLEIDQPKGVGFGHWKRDKVKPQVVQNKKPFPKSIQDWINDIDQTDTPPLDTDIIVEKTKKLLQENISFDIIMNEGFKVPKVPENVPVSSKKNEQPSSTIQKNEPHSSKTLKNEPQSPQNIKRSNNESSAPQKNELQNSTTQQNELQSSKNELQNSRSKILIIYNSQLDTMRDDSTASLPIISRTVLRSPRDIRNDFLQAMLDIFTKNLQVKTLKYFKGISGKEKRFFKQALEQLNLDNAKHFPPLEKNIVKKILNEYRERPNIVVKAILSDSTKELSLRPIPVKLLPVKRLTNEENINTYIHTSLPIFATQSQFYGLKLAISILLSLKDFLNSKSDELDIDFTKVLNRKQISYVEHTVENINARVKNGSSPAEANISTEILKSLQDDQLFVSVMFDHSYRSLTFTKHYHNLAPNSSKPKEISHTVIYMDSTSDSSSSPYKKPSRPIITEADITDDDASSLSEDVHLPKLPPLPAGKEGVNLKEYAKLYNRMDEKENTSIAEKIIRIMENKETDSDNEKVLELGDRKTMVRTDYAKDVCDTSVEYIVCVNHQETCDDGIPQKNMDDDANNEKDANDLPIYEKLPIFEGQGSNSMKRSNELDSSLTKQKNTSLRLVENESKLDVTEPNNAISKDCDFSKINLDLSEDICDNNLESVKKTDKIKSGVIIVYIVHANDPIDKINKDKAREIQKVMSDNIVGGKKLPLLKCHGYLYDALIYSCQNQDSYVWLESVIQSIGDLKILIKNHTKMVLSLRCLYDFDTHFLFNMLELYNEGLSTKYWEVVCKKEHEDLLVRMFVVEMDEASINYIFSSNMALYAGVDKVEFTLACGSQ</sequence>
<feature type="region of interest" description="Disordered" evidence="1">
    <location>
        <begin position="1"/>
        <end position="32"/>
    </location>
</feature>
<dbReference type="InterPro" id="IPR031961">
    <property type="entry name" value="DUF4780"/>
</dbReference>
<reference evidence="3" key="1">
    <citation type="submission" date="2020-08" db="EMBL/GenBank/DDBJ databases">
        <title>Spodoptera exigua strain:BAW_Kor-Di-RS1 Genome sequencing and assembly.</title>
        <authorList>
            <person name="Kim J."/>
            <person name="Nam H.Y."/>
            <person name="Kwon M."/>
            <person name="Choi J.H."/>
            <person name="Cho S.R."/>
            <person name="Kim G.-H."/>
        </authorList>
    </citation>
    <scope>NUCLEOTIDE SEQUENCE</scope>
    <source>
        <strain evidence="3">BAW_Kor-Di-RS1</strain>
        <tissue evidence="3">Whole-body</tissue>
    </source>
</reference>
<dbReference type="Proteomes" id="UP000648187">
    <property type="component" value="Unassembled WGS sequence"/>
</dbReference>
<feature type="compositionally biased region" description="Polar residues" evidence="1">
    <location>
        <begin position="848"/>
        <end position="867"/>
    </location>
</feature>
<dbReference type="SMART" id="SM00443">
    <property type="entry name" value="G_patch"/>
    <property type="match status" value="1"/>
</dbReference>
<evidence type="ECO:0000313" key="3">
    <source>
        <dbReference type="EMBL" id="KAF9420617.1"/>
    </source>
</evidence>
<feature type="compositionally biased region" description="Polar residues" evidence="1">
    <location>
        <begin position="346"/>
        <end position="411"/>
    </location>
</feature>
<feature type="compositionally biased region" description="Basic residues" evidence="1">
    <location>
        <begin position="195"/>
        <end position="205"/>
    </location>
</feature>
<feature type="region of interest" description="Disordered" evidence="1">
    <location>
        <begin position="343"/>
        <end position="411"/>
    </location>
</feature>
<accession>A0A835GQM0</accession>
<comment type="caution">
    <text evidence="3">The sequence shown here is derived from an EMBL/GenBank/DDBJ whole genome shotgun (WGS) entry which is preliminary data.</text>
</comment>
<evidence type="ECO:0000313" key="4">
    <source>
        <dbReference type="Proteomes" id="UP000648187"/>
    </source>
</evidence>
<feature type="region of interest" description="Disordered" evidence="1">
    <location>
        <begin position="847"/>
        <end position="867"/>
    </location>
</feature>
<feature type="compositionally biased region" description="Basic and acidic residues" evidence="1">
    <location>
        <begin position="159"/>
        <end position="179"/>
    </location>
</feature>
<keyword evidence="4" id="KW-1185">Reference proteome</keyword>
<gene>
    <name evidence="3" type="ORF">HW555_003164</name>
</gene>
<dbReference type="PROSITE" id="PS50174">
    <property type="entry name" value="G_PATCH"/>
    <property type="match status" value="1"/>
</dbReference>
<name>A0A835GQM0_SPOEX</name>
<dbReference type="GO" id="GO:0003676">
    <property type="term" value="F:nucleic acid binding"/>
    <property type="evidence" value="ECO:0007669"/>
    <property type="project" value="InterPro"/>
</dbReference>
<feature type="compositionally biased region" description="Low complexity" evidence="1">
    <location>
        <begin position="180"/>
        <end position="191"/>
    </location>
</feature>
<evidence type="ECO:0000259" key="2">
    <source>
        <dbReference type="PROSITE" id="PS50174"/>
    </source>
</evidence>
<organism evidence="3 4">
    <name type="scientific">Spodoptera exigua</name>
    <name type="common">Beet armyworm</name>
    <name type="synonym">Noctua fulgens</name>
    <dbReference type="NCBI Taxonomy" id="7107"/>
    <lineage>
        <taxon>Eukaryota</taxon>
        <taxon>Metazoa</taxon>
        <taxon>Ecdysozoa</taxon>
        <taxon>Arthropoda</taxon>
        <taxon>Hexapoda</taxon>
        <taxon>Insecta</taxon>
        <taxon>Pterygota</taxon>
        <taxon>Neoptera</taxon>
        <taxon>Endopterygota</taxon>
        <taxon>Lepidoptera</taxon>
        <taxon>Glossata</taxon>
        <taxon>Ditrysia</taxon>
        <taxon>Noctuoidea</taxon>
        <taxon>Noctuidae</taxon>
        <taxon>Amphipyrinae</taxon>
        <taxon>Spodoptera</taxon>
    </lineage>
</organism>
<evidence type="ECO:0000256" key="1">
    <source>
        <dbReference type="SAM" id="MobiDB-lite"/>
    </source>
</evidence>
<proteinExistence type="predicted"/>
<dbReference type="AlphaFoldDB" id="A0A835GQM0"/>
<dbReference type="Pfam" id="PF01585">
    <property type="entry name" value="G-patch"/>
    <property type="match status" value="1"/>
</dbReference>